<feature type="compositionally biased region" description="Acidic residues" evidence="4">
    <location>
        <begin position="349"/>
        <end position="360"/>
    </location>
</feature>
<feature type="region of interest" description="Disordered" evidence="4">
    <location>
        <begin position="327"/>
        <end position="360"/>
    </location>
</feature>
<dbReference type="Gene3D" id="1.25.10.10">
    <property type="entry name" value="Leucine-rich Repeat Variant"/>
    <property type="match status" value="1"/>
</dbReference>
<dbReference type="PANTHER" id="PTHR15245:SF20">
    <property type="entry name" value="SYMPLEKIN"/>
    <property type="match status" value="1"/>
</dbReference>
<evidence type="ECO:0000256" key="4">
    <source>
        <dbReference type="SAM" id="MobiDB-lite"/>
    </source>
</evidence>
<comment type="subcellular location">
    <subcellularLocation>
        <location evidence="1">Nucleus</location>
    </subcellularLocation>
</comment>
<reference evidence="6 7" key="1">
    <citation type="submission" date="2019-01" db="EMBL/GenBank/DDBJ databases">
        <title>Nuclear Genome Assembly of the Microalgal Biofuel strain Nannochloropsis salina CCMP1776.</title>
        <authorList>
            <person name="Hovde B."/>
        </authorList>
    </citation>
    <scope>NUCLEOTIDE SEQUENCE [LARGE SCALE GENOMIC DNA]</scope>
    <source>
        <strain evidence="6 7">CCMP1776</strain>
    </source>
</reference>
<accession>A0A4D9CTF7</accession>
<dbReference type="PANTHER" id="PTHR15245">
    <property type="entry name" value="SYMPLEKIN-RELATED"/>
    <property type="match status" value="1"/>
</dbReference>
<dbReference type="EMBL" id="SDOX01000149">
    <property type="protein sequence ID" value="TFJ80895.1"/>
    <property type="molecule type" value="Genomic_DNA"/>
</dbReference>
<dbReference type="InterPro" id="IPR032460">
    <property type="entry name" value="Symplekin/Pta1_N"/>
</dbReference>
<dbReference type="InterPro" id="IPR021850">
    <property type="entry name" value="Symplekin/Pta1"/>
</dbReference>
<keyword evidence="3" id="KW-0539">Nucleus</keyword>
<dbReference type="Pfam" id="PF11935">
    <property type="entry name" value="SYMPK_PTA1_N"/>
    <property type="match status" value="1"/>
</dbReference>
<evidence type="ECO:0000256" key="3">
    <source>
        <dbReference type="ARBA" id="ARBA00023242"/>
    </source>
</evidence>
<dbReference type="AlphaFoldDB" id="A0A4D9CTF7"/>
<evidence type="ECO:0000256" key="2">
    <source>
        <dbReference type="ARBA" id="ARBA00022664"/>
    </source>
</evidence>
<evidence type="ECO:0000259" key="5">
    <source>
        <dbReference type="Pfam" id="PF11935"/>
    </source>
</evidence>
<dbReference type="OrthoDB" id="331600at2759"/>
<evidence type="ECO:0000313" key="7">
    <source>
        <dbReference type="Proteomes" id="UP000355283"/>
    </source>
</evidence>
<feature type="domain" description="Symplekin/Pta1 N-terminal" evidence="5">
    <location>
        <begin position="131"/>
        <end position="257"/>
    </location>
</feature>
<evidence type="ECO:0000256" key="1">
    <source>
        <dbReference type="ARBA" id="ARBA00004123"/>
    </source>
</evidence>
<gene>
    <name evidence="6" type="ORF">NSK_007786</name>
</gene>
<sequence>MDGTSLNVVPMVVDDKEGNDDDLQFSATSSLAPTTLLRDQALGLISDAQTAERKDKEVLLKQVQELVLYRDPTLLDEVVPLLISEFQADPLPSIRKFLVEFLEDVVKANPSFCQPGMVDVYSYALLSEASPTVLKRVVIAATNVHRSVLRYAAQSGLTHIWTDYCQRVKDPILALQGDEGSMSDVGVAQAVIKFMEAVILTGSIPSRNFSSSARVNDSFTVADLLGPFFDPETQELFHVQEMREEAESLLSSTLLKWVEEGKEGFKPPQLLRACRHTKIDVRRVVIQKAVLKRLYRVEALKERIEAHARKHLEICLLSRTERARIDKEEEGREGARRRKKKRRGKDGGVEEEDGEEEEEEEMKRRIHLYLALCSKNETLVGGVFEAYGKGKEGEDGKEGGGGGALVRVIEGEMEEFVKHVIAPHGAGTSLSSLVGAPPAASSLILLVLSILVPDTRTRPPPPEVVVAAKNLRDMR</sequence>
<organism evidence="6 7">
    <name type="scientific">Nannochloropsis salina CCMP1776</name>
    <dbReference type="NCBI Taxonomy" id="1027361"/>
    <lineage>
        <taxon>Eukaryota</taxon>
        <taxon>Sar</taxon>
        <taxon>Stramenopiles</taxon>
        <taxon>Ochrophyta</taxon>
        <taxon>Eustigmatophyceae</taxon>
        <taxon>Eustigmatales</taxon>
        <taxon>Monodopsidaceae</taxon>
        <taxon>Microchloropsis</taxon>
        <taxon>Microchloropsis salina</taxon>
    </lineage>
</organism>
<dbReference type="Proteomes" id="UP000355283">
    <property type="component" value="Unassembled WGS sequence"/>
</dbReference>
<name>A0A4D9CTF7_9STRA</name>
<keyword evidence="2" id="KW-0507">mRNA processing</keyword>
<dbReference type="InterPro" id="IPR011989">
    <property type="entry name" value="ARM-like"/>
</dbReference>
<dbReference type="GO" id="GO:0005847">
    <property type="term" value="C:mRNA cleavage and polyadenylation specificity factor complex"/>
    <property type="evidence" value="ECO:0007669"/>
    <property type="project" value="TreeGrafter"/>
</dbReference>
<dbReference type="GO" id="GO:0006397">
    <property type="term" value="P:mRNA processing"/>
    <property type="evidence" value="ECO:0007669"/>
    <property type="project" value="UniProtKB-KW"/>
</dbReference>
<comment type="caution">
    <text evidence="6">The sequence shown here is derived from an EMBL/GenBank/DDBJ whole genome shotgun (WGS) entry which is preliminary data.</text>
</comment>
<proteinExistence type="predicted"/>
<dbReference type="SUPFAM" id="SSF48371">
    <property type="entry name" value="ARM repeat"/>
    <property type="match status" value="1"/>
</dbReference>
<protein>
    <recommendedName>
        <fullName evidence="5">Symplekin/Pta1 N-terminal domain-containing protein</fullName>
    </recommendedName>
</protein>
<keyword evidence="7" id="KW-1185">Reference proteome</keyword>
<dbReference type="InterPro" id="IPR016024">
    <property type="entry name" value="ARM-type_fold"/>
</dbReference>
<feature type="compositionally biased region" description="Basic residues" evidence="4">
    <location>
        <begin position="335"/>
        <end position="344"/>
    </location>
</feature>
<evidence type="ECO:0000313" key="6">
    <source>
        <dbReference type="EMBL" id="TFJ80895.1"/>
    </source>
</evidence>